<feature type="transmembrane region" description="Helical" evidence="7">
    <location>
        <begin position="89"/>
        <end position="110"/>
    </location>
</feature>
<dbReference type="AlphaFoldDB" id="A0ABD6AD77"/>
<accession>A0ABD6AD77</accession>
<dbReference type="InterPro" id="IPR050809">
    <property type="entry name" value="UgpAE/MalFG_permease"/>
</dbReference>
<name>A0ABD6AD77_9EURY</name>
<evidence type="ECO:0000256" key="6">
    <source>
        <dbReference type="ARBA" id="ARBA00023136"/>
    </source>
</evidence>
<evidence type="ECO:0000256" key="5">
    <source>
        <dbReference type="ARBA" id="ARBA00022989"/>
    </source>
</evidence>
<comment type="subcellular location">
    <subcellularLocation>
        <location evidence="1 7">Cell membrane</location>
        <topology evidence="1 7">Multi-pass membrane protein</topology>
    </subcellularLocation>
</comment>
<dbReference type="InterPro" id="IPR000515">
    <property type="entry name" value="MetI-like"/>
</dbReference>
<keyword evidence="10" id="KW-1185">Reference proteome</keyword>
<protein>
    <submittedName>
        <fullName evidence="9">Carbohydrate ABC transporter permease</fullName>
    </submittedName>
</protein>
<sequence>MATNTRTRAGLLSGDYTIEQKEAILGYLLVAPAILLVGAVILYPVAYNVYLSFTRVPISPAESPTWVGFQHYRTLLSSDAFWRALTNTIVFTFFSDVFATAGGLGVALLFNRAFRGRRLVRGLMLLPYVAPLIAVAYIWQWLLDPLYGLVPYVLGDVLGLGIGQLDVLNDAGTALWAVIAFDAWRYFPFAFLMIIARLQAIPADMYEAAKIDGAGRVARFKDITLPELKYVLGTVFLLRWIWNFNKFADIWLLTREVQTLPIYAYQTAFANYNQGQAAAIAMVLFLALMGFVLLYVTWILEW</sequence>
<dbReference type="PROSITE" id="PS50928">
    <property type="entry name" value="ABC_TM1"/>
    <property type="match status" value="1"/>
</dbReference>
<organism evidence="9 10">
    <name type="scientific">Halomarina halobia</name>
    <dbReference type="NCBI Taxonomy" id="3033386"/>
    <lineage>
        <taxon>Archaea</taxon>
        <taxon>Methanobacteriati</taxon>
        <taxon>Methanobacteriota</taxon>
        <taxon>Stenosarchaea group</taxon>
        <taxon>Halobacteria</taxon>
        <taxon>Halobacteriales</taxon>
        <taxon>Natronomonadaceae</taxon>
        <taxon>Halomarina</taxon>
    </lineage>
</organism>
<feature type="transmembrane region" description="Helical" evidence="7">
    <location>
        <begin position="122"/>
        <end position="142"/>
    </location>
</feature>
<keyword evidence="3" id="KW-1003">Cell membrane</keyword>
<dbReference type="Proteomes" id="UP001596547">
    <property type="component" value="Unassembled WGS sequence"/>
</dbReference>
<evidence type="ECO:0000256" key="4">
    <source>
        <dbReference type="ARBA" id="ARBA00022692"/>
    </source>
</evidence>
<dbReference type="CDD" id="cd06261">
    <property type="entry name" value="TM_PBP2"/>
    <property type="match status" value="1"/>
</dbReference>
<dbReference type="Gene3D" id="1.10.3720.10">
    <property type="entry name" value="MetI-like"/>
    <property type="match status" value="1"/>
</dbReference>
<evidence type="ECO:0000313" key="10">
    <source>
        <dbReference type="Proteomes" id="UP001596547"/>
    </source>
</evidence>
<evidence type="ECO:0000256" key="3">
    <source>
        <dbReference type="ARBA" id="ARBA00022475"/>
    </source>
</evidence>
<dbReference type="RefSeq" id="WP_276306660.1">
    <property type="nucleotide sequence ID" value="NZ_CP119993.1"/>
</dbReference>
<gene>
    <name evidence="9" type="ORF">ACFQPE_17100</name>
</gene>
<keyword evidence="2 7" id="KW-0813">Transport</keyword>
<dbReference type="SUPFAM" id="SSF161098">
    <property type="entry name" value="MetI-like"/>
    <property type="match status" value="1"/>
</dbReference>
<proteinExistence type="inferred from homology"/>
<evidence type="ECO:0000259" key="8">
    <source>
        <dbReference type="PROSITE" id="PS50928"/>
    </source>
</evidence>
<feature type="transmembrane region" description="Helical" evidence="7">
    <location>
        <begin position="174"/>
        <end position="196"/>
    </location>
</feature>
<evidence type="ECO:0000256" key="7">
    <source>
        <dbReference type="RuleBase" id="RU363032"/>
    </source>
</evidence>
<dbReference type="GO" id="GO:0005886">
    <property type="term" value="C:plasma membrane"/>
    <property type="evidence" value="ECO:0007669"/>
    <property type="project" value="UniProtKB-SubCell"/>
</dbReference>
<dbReference type="PANTHER" id="PTHR43227:SF8">
    <property type="entry name" value="DIACETYLCHITOBIOSE UPTAKE SYSTEM PERMEASE PROTEIN DASB"/>
    <property type="match status" value="1"/>
</dbReference>
<evidence type="ECO:0000256" key="2">
    <source>
        <dbReference type="ARBA" id="ARBA00022448"/>
    </source>
</evidence>
<evidence type="ECO:0000256" key="1">
    <source>
        <dbReference type="ARBA" id="ARBA00004651"/>
    </source>
</evidence>
<dbReference type="PANTHER" id="PTHR43227">
    <property type="entry name" value="BLL4140 PROTEIN"/>
    <property type="match status" value="1"/>
</dbReference>
<evidence type="ECO:0000313" key="9">
    <source>
        <dbReference type="EMBL" id="MFC7318498.1"/>
    </source>
</evidence>
<comment type="similarity">
    <text evidence="7">Belongs to the binding-protein-dependent transport system permease family.</text>
</comment>
<dbReference type="InterPro" id="IPR035906">
    <property type="entry name" value="MetI-like_sf"/>
</dbReference>
<keyword evidence="5 7" id="KW-1133">Transmembrane helix</keyword>
<keyword evidence="6 7" id="KW-0472">Membrane</keyword>
<comment type="caution">
    <text evidence="9">The sequence shown here is derived from an EMBL/GenBank/DDBJ whole genome shotgun (WGS) entry which is preliminary data.</text>
</comment>
<dbReference type="Pfam" id="PF00528">
    <property type="entry name" value="BPD_transp_1"/>
    <property type="match status" value="1"/>
</dbReference>
<keyword evidence="4 7" id="KW-0812">Transmembrane</keyword>
<dbReference type="GeneID" id="79317320"/>
<dbReference type="EMBL" id="JBHTBF010000003">
    <property type="protein sequence ID" value="MFC7318498.1"/>
    <property type="molecule type" value="Genomic_DNA"/>
</dbReference>
<feature type="transmembrane region" description="Helical" evidence="7">
    <location>
        <begin position="277"/>
        <end position="300"/>
    </location>
</feature>
<feature type="domain" description="ABC transmembrane type-1" evidence="8">
    <location>
        <begin position="85"/>
        <end position="295"/>
    </location>
</feature>
<reference evidence="9 10" key="1">
    <citation type="journal article" date="2019" name="Int. J. Syst. Evol. Microbiol.">
        <title>The Global Catalogue of Microorganisms (GCM) 10K type strain sequencing project: providing services to taxonomists for standard genome sequencing and annotation.</title>
        <authorList>
            <consortium name="The Broad Institute Genomics Platform"/>
            <consortium name="The Broad Institute Genome Sequencing Center for Infectious Disease"/>
            <person name="Wu L."/>
            <person name="Ma J."/>
        </authorList>
    </citation>
    <scope>NUCLEOTIDE SEQUENCE [LARGE SCALE GENOMIC DNA]</scope>
    <source>
        <strain evidence="9 10">PSR21</strain>
    </source>
</reference>
<feature type="transmembrane region" description="Helical" evidence="7">
    <location>
        <begin position="24"/>
        <end position="46"/>
    </location>
</feature>